<proteinExistence type="predicted"/>
<protein>
    <submittedName>
        <fullName evidence="2">RES domain-containing protein</fullName>
    </submittedName>
</protein>
<gene>
    <name evidence="2" type="ORF">C9427_30725</name>
</gene>
<name>A0A2T4ILV5_9HYPH</name>
<feature type="domain" description="RES" evidence="1">
    <location>
        <begin position="91"/>
        <end position="242"/>
    </location>
</feature>
<evidence type="ECO:0000313" key="2">
    <source>
        <dbReference type="EMBL" id="PTE06600.1"/>
    </source>
</evidence>
<dbReference type="Pfam" id="PF08808">
    <property type="entry name" value="RES"/>
    <property type="match status" value="1"/>
</dbReference>
<reference evidence="2 3" key="1">
    <citation type="submission" date="2018-03" db="EMBL/GenBank/DDBJ databases">
        <title>Genome sequence of the symbiotic type strain Mesorhizobium helmanticense CSLC115NT isolated from Lotus corniculatus nodules.</title>
        <authorList>
            <person name="Sannazzaro A.I."/>
            <person name="Torres Tejerizo G.A."/>
            <person name="Dip D."/>
            <person name="Caballero M."/>
            <person name="Pistorio M."/>
            <person name="Estrella M.J."/>
        </authorList>
    </citation>
    <scope>NUCLEOTIDE SEQUENCE [LARGE SCALE GENOMIC DNA]</scope>
    <source>
        <strain evidence="2 3">CSLC115N</strain>
    </source>
</reference>
<sequence>MKEAYEVMPKRKQKSTDEFASWRSYWDFRREVAREWRYTWSDSARAFLTTVVRESHSRVAKVSKGAHFYRAQVAHHDVYDPNVDDAFPGPALPERMRPLAGRASEGRANPKGIPCLYMAVDRHTALAECRPWIGSLVSIGAFKINRDLKVVDCTMGTDRHLLFLDGEPTAKKKSESVWADIGRAFRAPVMRDDNTADYAPTQVIAEAFHREGFDGVAYRSSFGTDRFNLAIFDLDAASIVMNELHEIKDVEFKFDQTANPYYVQAGNDGRNTLVQNVITSISPVEPSSN</sequence>
<keyword evidence="3" id="KW-1185">Reference proteome</keyword>
<organism evidence="2 3">
    <name type="scientific">Mesorhizobium helmanticense</name>
    <dbReference type="NCBI Taxonomy" id="1776423"/>
    <lineage>
        <taxon>Bacteria</taxon>
        <taxon>Pseudomonadati</taxon>
        <taxon>Pseudomonadota</taxon>
        <taxon>Alphaproteobacteria</taxon>
        <taxon>Hyphomicrobiales</taxon>
        <taxon>Phyllobacteriaceae</taxon>
        <taxon>Mesorhizobium</taxon>
    </lineage>
</organism>
<accession>A0A2T4ILV5</accession>
<dbReference type="SMART" id="SM00953">
    <property type="entry name" value="RES"/>
    <property type="match status" value="1"/>
</dbReference>
<dbReference type="Proteomes" id="UP000240259">
    <property type="component" value="Unassembled WGS sequence"/>
</dbReference>
<dbReference type="InterPro" id="IPR014914">
    <property type="entry name" value="RES_dom"/>
</dbReference>
<dbReference type="AlphaFoldDB" id="A0A2T4ILV5"/>
<comment type="caution">
    <text evidence="2">The sequence shown here is derived from an EMBL/GenBank/DDBJ whole genome shotgun (WGS) entry which is preliminary data.</text>
</comment>
<evidence type="ECO:0000313" key="3">
    <source>
        <dbReference type="Proteomes" id="UP000240259"/>
    </source>
</evidence>
<evidence type="ECO:0000259" key="1">
    <source>
        <dbReference type="SMART" id="SM00953"/>
    </source>
</evidence>
<dbReference type="EMBL" id="PZJX01000061">
    <property type="protein sequence ID" value="PTE06600.1"/>
    <property type="molecule type" value="Genomic_DNA"/>
</dbReference>